<comment type="caution">
    <text evidence="2">The sequence shown here is derived from an EMBL/GenBank/DDBJ whole genome shotgun (WGS) entry which is preliminary data.</text>
</comment>
<accession>A0AA38JAZ9</accession>
<dbReference type="EMBL" id="JALNTZ010000001">
    <property type="protein sequence ID" value="KAJ3666854.1"/>
    <property type="molecule type" value="Genomic_DNA"/>
</dbReference>
<protein>
    <submittedName>
        <fullName evidence="2">Uncharacterized protein</fullName>
    </submittedName>
</protein>
<name>A0AA38JAZ9_9CUCU</name>
<evidence type="ECO:0000256" key="1">
    <source>
        <dbReference type="ARBA" id="ARBA00022729"/>
    </source>
</evidence>
<reference evidence="2" key="1">
    <citation type="journal article" date="2023" name="G3 (Bethesda)">
        <title>Whole genome assemblies of Zophobas morio and Tenebrio molitor.</title>
        <authorList>
            <person name="Kaur S."/>
            <person name="Stinson S.A."/>
            <person name="diCenzo G.C."/>
        </authorList>
    </citation>
    <scope>NUCLEOTIDE SEQUENCE</scope>
    <source>
        <strain evidence="2">QUZm001</strain>
    </source>
</reference>
<dbReference type="SUPFAM" id="SSF63707">
    <property type="entry name" value="Ganglioside M2 (gm2) activator"/>
    <property type="match status" value="1"/>
</dbReference>
<gene>
    <name evidence="2" type="ORF">Zmor_002283</name>
</gene>
<keyword evidence="3" id="KW-1185">Reference proteome</keyword>
<dbReference type="InterPro" id="IPR036846">
    <property type="entry name" value="GM2-AP_sf"/>
</dbReference>
<sequence>MSSKASNKFYLLPVEMEDKLIGILEFQKKKVVIRSLGQCKGQQGLPMIWYDFASKHDDKTGDITASIKVRNKKEVSKDFSIVFNFWKCDASGNPDSCEQVVKDYNVTDICTFMVAKGELWSRFMEAFTTPLECPIKPGLYEAKDLKIAPDFLNYMPVGDALWKVQMDGHDRGKKVSCVYLVIQIVPFYVKRRT</sequence>
<keyword evidence="1" id="KW-0732">Signal</keyword>
<dbReference type="Gene3D" id="2.70.220.10">
    <property type="entry name" value="Ganglioside GM2 activator"/>
    <property type="match status" value="1"/>
</dbReference>
<dbReference type="Proteomes" id="UP001168821">
    <property type="component" value="Unassembled WGS sequence"/>
</dbReference>
<proteinExistence type="predicted"/>
<dbReference type="AlphaFoldDB" id="A0AA38JAZ9"/>
<evidence type="ECO:0000313" key="2">
    <source>
        <dbReference type="EMBL" id="KAJ3666854.1"/>
    </source>
</evidence>
<organism evidence="2 3">
    <name type="scientific">Zophobas morio</name>
    <dbReference type="NCBI Taxonomy" id="2755281"/>
    <lineage>
        <taxon>Eukaryota</taxon>
        <taxon>Metazoa</taxon>
        <taxon>Ecdysozoa</taxon>
        <taxon>Arthropoda</taxon>
        <taxon>Hexapoda</taxon>
        <taxon>Insecta</taxon>
        <taxon>Pterygota</taxon>
        <taxon>Neoptera</taxon>
        <taxon>Endopterygota</taxon>
        <taxon>Coleoptera</taxon>
        <taxon>Polyphaga</taxon>
        <taxon>Cucujiformia</taxon>
        <taxon>Tenebrionidae</taxon>
        <taxon>Zophobas</taxon>
    </lineage>
</organism>
<evidence type="ECO:0000313" key="3">
    <source>
        <dbReference type="Proteomes" id="UP001168821"/>
    </source>
</evidence>